<feature type="region of interest" description="Disordered" evidence="1">
    <location>
        <begin position="171"/>
        <end position="202"/>
    </location>
</feature>
<keyword evidence="3" id="KW-1185">Reference proteome</keyword>
<proteinExistence type="predicted"/>
<evidence type="ECO:0000313" key="2">
    <source>
        <dbReference type="EMBL" id="TMW58057.1"/>
    </source>
</evidence>
<dbReference type="OrthoDB" id="115253at2759"/>
<sequence length="778" mass="88098">MWPWPHGEAMRSDARRAYFDRFRRDWRDFHDAMTRNVPAIEEDEARLMGKVDTSKWETPTMRVQADEWTIEMAVWTDEVSVWNYVDPSVDLWTRSSDLTSLEADKEEDECATGLLSMNDRELNGQERECAPKERVEVAVMKLDDQNVRTSCHVAQNDLTDDLPDAEQLSLHSHDADRKDACERTPDSPEVVTQPSSGSQDTLNRLTQHTQGAGVNGGSCLRELDLPHLQDPLCAKMGNSICEQAEEHLQVLFARFDELADLKSLLDEPSDLSHIFSATEQEGKSEINASLPSQQVIMPPTSQDGRHEELNDIRIRRVPFTGILRTRRPESVSKESVQVFKSVLRRNAAFTLMNTVPDNLDTQVSDMFRRAISSNGDFTKSETDTISDVRLAMLPSQITLADAARVERAHDHIKREAERVLQSIPPLPESLTSLSINMPSIWNVSWVREVFRQAIWLHVLMLVMTCDDKGEATPDKESTTIRVISSLKYRAALGSAHYSEFLRVHVACGGSPPTAGANTGNDKHDFIDGSLTAGRSIKKQKRNINEPILRAVRIISSPRLLEKDDLLDELCSEYAVSFVERDLQAPIDLLIDERNGVCIIDEETFTNENSMREATFSLAKLQVQFEAIWILVAFDTSAKHEDLLHAFYPALTNFRINVTTYTCPSIQDICRCIREIVEACAESALATHRTLPRMWFERPFLLDDESQLERFLASTKIVNNVAAQSLLHRLSLEDLMTKSFEELRIMAQGSVSSLQLELLYSLMQSRHGIGHCVDQMDQN</sequence>
<gene>
    <name evidence="2" type="ORF">Poli38472_013531</name>
</gene>
<name>A0A8K1C7M7_PYTOL</name>
<organism evidence="2 3">
    <name type="scientific">Pythium oligandrum</name>
    <name type="common">Mycoparasitic fungus</name>
    <dbReference type="NCBI Taxonomy" id="41045"/>
    <lineage>
        <taxon>Eukaryota</taxon>
        <taxon>Sar</taxon>
        <taxon>Stramenopiles</taxon>
        <taxon>Oomycota</taxon>
        <taxon>Peronosporomycetes</taxon>
        <taxon>Pythiales</taxon>
        <taxon>Pythiaceae</taxon>
        <taxon>Pythium</taxon>
    </lineage>
</organism>
<comment type="caution">
    <text evidence="2">The sequence shown here is derived from an EMBL/GenBank/DDBJ whole genome shotgun (WGS) entry which is preliminary data.</text>
</comment>
<feature type="compositionally biased region" description="Polar residues" evidence="1">
    <location>
        <begin position="190"/>
        <end position="202"/>
    </location>
</feature>
<protein>
    <submittedName>
        <fullName evidence="2">Uncharacterized protein</fullName>
    </submittedName>
</protein>
<accession>A0A8K1C7M7</accession>
<dbReference type="AlphaFoldDB" id="A0A8K1C7M7"/>
<reference evidence="2" key="1">
    <citation type="submission" date="2019-03" db="EMBL/GenBank/DDBJ databases">
        <title>Long read genome sequence of the mycoparasitic Pythium oligandrum ATCC 38472 isolated from sugarbeet rhizosphere.</title>
        <authorList>
            <person name="Gaulin E."/>
        </authorList>
    </citation>
    <scope>NUCLEOTIDE SEQUENCE</scope>
    <source>
        <strain evidence="2">ATCC 38472_TT</strain>
    </source>
</reference>
<evidence type="ECO:0000256" key="1">
    <source>
        <dbReference type="SAM" id="MobiDB-lite"/>
    </source>
</evidence>
<feature type="compositionally biased region" description="Basic and acidic residues" evidence="1">
    <location>
        <begin position="171"/>
        <end position="186"/>
    </location>
</feature>
<dbReference type="EMBL" id="SPLM01000113">
    <property type="protein sequence ID" value="TMW58057.1"/>
    <property type="molecule type" value="Genomic_DNA"/>
</dbReference>
<dbReference type="Proteomes" id="UP000794436">
    <property type="component" value="Unassembled WGS sequence"/>
</dbReference>
<evidence type="ECO:0000313" key="3">
    <source>
        <dbReference type="Proteomes" id="UP000794436"/>
    </source>
</evidence>